<dbReference type="EMBL" id="CP126648">
    <property type="protein sequence ID" value="WJZ80774.1"/>
    <property type="molecule type" value="Genomic_DNA"/>
</dbReference>
<proteinExistence type="predicted"/>
<gene>
    <name evidence="3" type="ORF">VitviT2T_000663</name>
</gene>
<feature type="region of interest" description="Disordered" evidence="1">
    <location>
        <begin position="283"/>
        <end position="335"/>
    </location>
</feature>
<sequence length="484" mass="53383">MFYMSRGINKAGGFIRLGVSDLERKHFCIFIPRGRKEKRGWMTMAEKLKEVIGSFVSKSETQEGKTMGKIVGGSSYATIAKRALLGNQNTIVVKVRREESMGLLKKLEHCVVASRKGNLGGDDDLEKLGQLWAKLWELKGSLGLAKMEKGRYLLDFEDLEEVRRVVSSGNRTMEGVQVGLDFWSPRSGCWTEEEKAKEIWVRLFGLPVSLWSPEILKKVGDECGGFITVDEQTKTLGELQWVRILVRRRGDARPSVLEVEVEEEVYEVSLWWECRPVIRRSSRQADGDRSSEVGGEESSRTEKRVTKGWVSGRFENLHPSDDGTGEQWSDSGRAVSNVPRSPIIQSWVQSGAVHHLSPNASPKELRGVGGPGLKSGVMGLKMKGLAASPEAGPSRRPDEVGCSIIGPVSPSNKGPNAKGYGQQPVIGVNTREGPSSPSAGQDHNILQQKDLLLTGLDPGKSHAPEPFVVWETEDMRKLNGVARI</sequence>
<evidence type="ECO:0000259" key="2">
    <source>
        <dbReference type="Pfam" id="PF14111"/>
    </source>
</evidence>
<name>A0ABY9BD55_VITVI</name>
<feature type="compositionally biased region" description="Polar residues" evidence="1">
    <location>
        <begin position="432"/>
        <end position="443"/>
    </location>
</feature>
<feature type="compositionally biased region" description="Basic and acidic residues" evidence="1">
    <location>
        <begin position="283"/>
        <end position="305"/>
    </location>
</feature>
<dbReference type="Proteomes" id="UP001227230">
    <property type="component" value="Chromosome 1"/>
</dbReference>
<evidence type="ECO:0000256" key="1">
    <source>
        <dbReference type="SAM" id="MobiDB-lite"/>
    </source>
</evidence>
<feature type="region of interest" description="Disordered" evidence="1">
    <location>
        <begin position="407"/>
        <end position="443"/>
    </location>
</feature>
<protein>
    <recommendedName>
        <fullName evidence="2">DUF4283 domain-containing protein</fullName>
    </recommendedName>
</protein>
<accession>A0ABY9BD55</accession>
<evidence type="ECO:0000313" key="4">
    <source>
        <dbReference type="Proteomes" id="UP001227230"/>
    </source>
</evidence>
<dbReference type="Pfam" id="PF14111">
    <property type="entry name" value="DUF4283"/>
    <property type="match status" value="1"/>
</dbReference>
<dbReference type="InterPro" id="IPR025558">
    <property type="entry name" value="DUF4283"/>
</dbReference>
<organism evidence="3 4">
    <name type="scientific">Vitis vinifera</name>
    <name type="common">Grape</name>
    <dbReference type="NCBI Taxonomy" id="29760"/>
    <lineage>
        <taxon>Eukaryota</taxon>
        <taxon>Viridiplantae</taxon>
        <taxon>Streptophyta</taxon>
        <taxon>Embryophyta</taxon>
        <taxon>Tracheophyta</taxon>
        <taxon>Spermatophyta</taxon>
        <taxon>Magnoliopsida</taxon>
        <taxon>eudicotyledons</taxon>
        <taxon>Gunneridae</taxon>
        <taxon>Pentapetalae</taxon>
        <taxon>rosids</taxon>
        <taxon>Vitales</taxon>
        <taxon>Vitaceae</taxon>
        <taxon>Viteae</taxon>
        <taxon>Vitis</taxon>
    </lineage>
</organism>
<reference evidence="3 4" key="1">
    <citation type="journal article" date="2023" name="Hortic Res">
        <title>The complete reference genome for grapevine (Vitis vinifera L.) genetics and breeding.</title>
        <authorList>
            <person name="Shi X."/>
            <person name="Cao S."/>
            <person name="Wang X."/>
            <person name="Huang S."/>
            <person name="Wang Y."/>
            <person name="Liu Z."/>
            <person name="Liu W."/>
            <person name="Leng X."/>
            <person name="Peng Y."/>
            <person name="Wang N."/>
            <person name="Wang Y."/>
            <person name="Ma Z."/>
            <person name="Xu X."/>
            <person name="Zhang F."/>
            <person name="Xue H."/>
            <person name="Zhong H."/>
            <person name="Wang Y."/>
            <person name="Zhang K."/>
            <person name="Velt A."/>
            <person name="Avia K."/>
            <person name="Holtgrawe D."/>
            <person name="Grimplet J."/>
            <person name="Matus J.T."/>
            <person name="Ware D."/>
            <person name="Wu X."/>
            <person name="Wang H."/>
            <person name="Liu C."/>
            <person name="Fang Y."/>
            <person name="Rustenholz C."/>
            <person name="Cheng Z."/>
            <person name="Xiao H."/>
            <person name="Zhou Y."/>
        </authorList>
    </citation>
    <scope>NUCLEOTIDE SEQUENCE [LARGE SCALE GENOMIC DNA]</scope>
    <source>
        <strain evidence="4">cv. Pinot noir / PN40024</strain>
        <tissue evidence="3">Leaf</tissue>
    </source>
</reference>
<evidence type="ECO:0000313" key="3">
    <source>
        <dbReference type="EMBL" id="WJZ80774.1"/>
    </source>
</evidence>
<keyword evidence="4" id="KW-1185">Reference proteome</keyword>
<dbReference type="PANTHER" id="PTHR34427:SF5">
    <property type="entry name" value="DUF4283 DOMAIN-CONTAINING PROTEIN"/>
    <property type="match status" value="1"/>
</dbReference>
<dbReference type="PANTHER" id="PTHR34427">
    <property type="entry name" value="DUF4283 DOMAIN PROTEIN"/>
    <property type="match status" value="1"/>
</dbReference>
<feature type="domain" description="DUF4283" evidence="2">
    <location>
        <begin position="106"/>
        <end position="190"/>
    </location>
</feature>